<keyword evidence="6 17" id="KW-0813">Transport</keyword>
<comment type="subcellular location">
    <subcellularLocation>
        <location evidence="2 17">Mitochondrion membrane</location>
        <topology evidence="2 17">Multi-pass membrane protein</topology>
    </subcellularLocation>
</comment>
<name>A0A344A2C6_9HEMI</name>
<dbReference type="GO" id="GO:0042773">
    <property type="term" value="P:ATP synthesis coupled electron transport"/>
    <property type="evidence" value="ECO:0007669"/>
    <property type="project" value="InterPro"/>
</dbReference>
<feature type="transmembrane region" description="Helical" evidence="17">
    <location>
        <begin position="270"/>
        <end position="290"/>
    </location>
</feature>
<keyword evidence="13 17" id="KW-0830">Ubiquinone</keyword>
<comment type="catalytic activity">
    <reaction evidence="16 17">
        <text>a ubiquinone + NADH + 5 H(+)(in) = a ubiquinol + NAD(+) + 4 H(+)(out)</text>
        <dbReference type="Rhea" id="RHEA:29091"/>
        <dbReference type="Rhea" id="RHEA-COMP:9565"/>
        <dbReference type="Rhea" id="RHEA-COMP:9566"/>
        <dbReference type="ChEBI" id="CHEBI:15378"/>
        <dbReference type="ChEBI" id="CHEBI:16389"/>
        <dbReference type="ChEBI" id="CHEBI:17976"/>
        <dbReference type="ChEBI" id="CHEBI:57540"/>
        <dbReference type="ChEBI" id="CHEBI:57945"/>
        <dbReference type="EC" id="7.1.1.2"/>
    </reaction>
</comment>
<dbReference type="PANTHER" id="PTHR43507:SF20">
    <property type="entry name" value="NADH-UBIQUINONE OXIDOREDUCTASE CHAIN 4"/>
    <property type="match status" value="1"/>
</dbReference>
<feature type="transmembrane region" description="Helical" evidence="17">
    <location>
        <begin position="244"/>
        <end position="264"/>
    </location>
</feature>
<keyword evidence="10 17" id="KW-0249">Electron transport</keyword>
<evidence type="ECO:0000256" key="2">
    <source>
        <dbReference type="ARBA" id="ARBA00004225"/>
    </source>
</evidence>
<evidence type="ECO:0000256" key="16">
    <source>
        <dbReference type="ARBA" id="ARBA00049551"/>
    </source>
</evidence>
<evidence type="ECO:0000256" key="17">
    <source>
        <dbReference type="RuleBase" id="RU003297"/>
    </source>
</evidence>
<dbReference type="EMBL" id="MG989225">
    <property type="protein sequence ID" value="AWU48917.1"/>
    <property type="molecule type" value="Genomic_DNA"/>
</dbReference>
<dbReference type="GO" id="GO:0048039">
    <property type="term" value="F:ubiquinone binding"/>
    <property type="evidence" value="ECO:0007669"/>
    <property type="project" value="TreeGrafter"/>
</dbReference>
<feature type="transmembrane region" description="Helical" evidence="17">
    <location>
        <begin position="392"/>
        <end position="412"/>
    </location>
</feature>
<proteinExistence type="inferred from homology"/>
<feature type="transmembrane region" description="Helical" evidence="17">
    <location>
        <begin position="216"/>
        <end position="237"/>
    </location>
</feature>
<sequence length="414" mass="47115">MLEVLISLCIVVVVFNWLLVLNILIIYFVFLLLLIYDGNSYLLSMIFILLSIWLIIMMMMCVDDDIKSNELLLIFIFLLIMLYLVFFSESLMVFYMSFEMSVIPILLIIFGWGYQPDRIEAGFYMLSYTVFFSLPLLVGIFYMEEMESLNSMIMCLMFLLAFLAKFPMFGLHLWLPRAHVEAPIFGSMVLAGVMLKLGGFGFIKVSMILGDYFMKFTNLLIILSILGGVLLSGVCFIQSDVKMLVAYSSVVHMSIVISGLLTFSEIGLEGGVFIMIGHGFCSSGLFCILGMTYSRTLTRSMFLNKGFISIIPSCSLWWFLFCSSNLAFPPCLNLPGELFLFISILSWSKNLFLLMGLLGLLSAMYSIYLFSFSQQGVCFKFFSFKNLSLKESMILMLHWIPLNIFILDLSVLTV</sequence>
<comment type="similarity">
    <text evidence="3 17">Belongs to the complex I subunit 4 family.</text>
</comment>
<keyword evidence="12 17" id="KW-0520">NAD</keyword>
<feature type="transmembrane region" description="Helical" evidence="17">
    <location>
        <begin position="7"/>
        <end position="35"/>
    </location>
</feature>
<feature type="transmembrane region" description="Helical" evidence="17">
    <location>
        <begin position="71"/>
        <end position="87"/>
    </location>
</feature>
<feature type="domain" description="NADH:quinone oxidoreductase/Mrp antiporter transmembrane" evidence="18">
    <location>
        <begin position="88"/>
        <end position="358"/>
    </location>
</feature>
<dbReference type="PANTHER" id="PTHR43507">
    <property type="entry name" value="NADH-UBIQUINONE OXIDOREDUCTASE CHAIN 4"/>
    <property type="match status" value="1"/>
</dbReference>
<evidence type="ECO:0000256" key="3">
    <source>
        <dbReference type="ARBA" id="ARBA00009025"/>
    </source>
</evidence>
<dbReference type="GO" id="GO:0008137">
    <property type="term" value="F:NADH dehydrogenase (ubiquinone) activity"/>
    <property type="evidence" value="ECO:0007669"/>
    <property type="project" value="UniProtKB-UniRule"/>
</dbReference>
<feature type="transmembrane region" description="Helical" evidence="17">
    <location>
        <begin position="41"/>
        <end position="59"/>
    </location>
</feature>
<dbReference type="InterPro" id="IPR003918">
    <property type="entry name" value="NADH_UbQ_OxRdtase"/>
</dbReference>
<keyword evidence="9" id="KW-1278">Translocase</keyword>
<dbReference type="GO" id="GO:0015990">
    <property type="term" value="P:electron transport coupled proton transport"/>
    <property type="evidence" value="ECO:0007669"/>
    <property type="project" value="TreeGrafter"/>
</dbReference>
<organism evidence="19">
    <name type="scientific">Freysuila caesalpiniae</name>
    <dbReference type="NCBI Taxonomy" id="2008487"/>
    <lineage>
        <taxon>Eukaryota</taxon>
        <taxon>Metazoa</taxon>
        <taxon>Ecdysozoa</taxon>
        <taxon>Arthropoda</taxon>
        <taxon>Hexapoda</taxon>
        <taxon>Insecta</taxon>
        <taxon>Pterygota</taxon>
        <taxon>Neoptera</taxon>
        <taxon>Paraneoptera</taxon>
        <taxon>Hemiptera</taxon>
        <taxon>Sternorrhyncha</taxon>
        <taxon>Psylloidea</taxon>
        <taxon>Psyllidae</taxon>
        <taxon>Aphalaroidinae</taxon>
        <taxon>Freysuila</taxon>
    </lineage>
</organism>
<feature type="transmembrane region" description="Helical" evidence="17">
    <location>
        <begin position="93"/>
        <end position="114"/>
    </location>
</feature>
<feature type="transmembrane region" description="Helical" evidence="17">
    <location>
        <begin position="149"/>
        <end position="175"/>
    </location>
</feature>
<keyword evidence="8 17" id="KW-0812">Transmembrane</keyword>
<dbReference type="PRINTS" id="PR01437">
    <property type="entry name" value="NUOXDRDTASE4"/>
</dbReference>
<keyword evidence="11 17" id="KW-1133">Transmembrane helix</keyword>
<evidence type="ECO:0000256" key="6">
    <source>
        <dbReference type="ARBA" id="ARBA00022448"/>
    </source>
</evidence>
<evidence type="ECO:0000256" key="14">
    <source>
        <dbReference type="ARBA" id="ARBA00023128"/>
    </source>
</evidence>
<evidence type="ECO:0000256" key="7">
    <source>
        <dbReference type="ARBA" id="ARBA00022660"/>
    </source>
</evidence>
<dbReference type="EC" id="7.1.1.2" evidence="4 17"/>
<evidence type="ECO:0000256" key="11">
    <source>
        <dbReference type="ARBA" id="ARBA00022989"/>
    </source>
</evidence>
<geneLocation type="mitochondrion" evidence="19"/>
<evidence type="ECO:0000256" key="15">
    <source>
        <dbReference type="ARBA" id="ARBA00023136"/>
    </source>
</evidence>
<dbReference type="InterPro" id="IPR001750">
    <property type="entry name" value="ND/Mrp_TM"/>
</dbReference>
<comment type="function">
    <text evidence="1">Core subunit of the mitochondrial membrane respiratory chain NADH dehydrogenase (Complex I) that is believed to belong to the minimal assembly required for catalysis. Complex I functions in the transfer of electrons from NADH to the respiratory chain. The immediate electron acceptor for the enzyme is believed to be ubiquinone.</text>
</comment>
<comment type="function">
    <text evidence="17">Core subunit of the mitochondrial membrane respiratory chain NADH dehydrogenase (Complex I) which catalyzes electron transfer from NADH through the respiratory chain, using ubiquinone as an electron acceptor. Essential for the catalytic activity and assembly of complex I.</text>
</comment>
<evidence type="ECO:0000256" key="5">
    <source>
        <dbReference type="ARBA" id="ARBA00021006"/>
    </source>
</evidence>
<accession>A0A344A2C6</accession>
<gene>
    <name evidence="19" type="primary">nad4</name>
</gene>
<reference evidence="19" key="1">
    <citation type="submission" date="2018-02" db="EMBL/GenBank/DDBJ databases">
        <title>Resolving the psyllid tree of life: Phylogenomic analysis of the superfamily Psylloidea (Hemiptera).</title>
        <authorList>
            <person name="Percy D.M."/>
            <person name="Sveinsson S."/>
            <person name="Lemmon A.R."/>
            <person name="Lemmon E.M."/>
            <person name="Ouvrard D."/>
            <person name="Burckhardt D."/>
        </authorList>
    </citation>
    <scope>NUCLEOTIDE SEQUENCE</scope>
    <source>
        <strain evidence="19">DP2.idba.160_circ</strain>
    </source>
</reference>
<keyword evidence="15 17" id="KW-0472">Membrane</keyword>
<evidence type="ECO:0000256" key="12">
    <source>
        <dbReference type="ARBA" id="ARBA00023027"/>
    </source>
</evidence>
<evidence type="ECO:0000259" key="18">
    <source>
        <dbReference type="Pfam" id="PF00361"/>
    </source>
</evidence>
<feature type="transmembrane region" description="Helical" evidence="17">
    <location>
        <begin position="121"/>
        <end position="143"/>
    </location>
</feature>
<dbReference type="AlphaFoldDB" id="A0A344A2C6"/>
<protein>
    <recommendedName>
        <fullName evidence="5 17">NADH-ubiquinone oxidoreductase chain 4</fullName>
        <ecNumber evidence="4 17">7.1.1.2</ecNumber>
    </recommendedName>
</protein>
<feature type="transmembrane region" description="Helical" evidence="17">
    <location>
        <begin position="187"/>
        <end position="210"/>
    </location>
</feature>
<dbReference type="Pfam" id="PF00361">
    <property type="entry name" value="Proton_antipo_M"/>
    <property type="match status" value="1"/>
</dbReference>
<keyword evidence="14 17" id="KW-0496">Mitochondrion</keyword>
<evidence type="ECO:0000256" key="8">
    <source>
        <dbReference type="ARBA" id="ARBA00022692"/>
    </source>
</evidence>
<evidence type="ECO:0000313" key="19">
    <source>
        <dbReference type="EMBL" id="AWU48917.1"/>
    </source>
</evidence>
<evidence type="ECO:0000256" key="1">
    <source>
        <dbReference type="ARBA" id="ARBA00003257"/>
    </source>
</evidence>
<evidence type="ECO:0000256" key="10">
    <source>
        <dbReference type="ARBA" id="ARBA00022982"/>
    </source>
</evidence>
<evidence type="ECO:0000256" key="4">
    <source>
        <dbReference type="ARBA" id="ARBA00012944"/>
    </source>
</evidence>
<feature type="transmembrane region" description="Helical" evidence="17">
    <location>
        <begin position="352"/>
        <end position="372"/>
    </location>
</feature>
<dbReference type="GO" id="GO:0031966">
    <property type="term" value="C:mitochondrial membrane"/>
    <property type="evidence" value="ECO:0007669"/>
    <property type="project" value="UniProtKB-SubCell"/>
</dbReference>
<dbReference type="GO" id="GO:0003954">
    <property type="term" value="F:NADH dehydrogenase activity"/>
    <property type="evidence" value="ECO:0007669"/>
    <property type="project" value="TreeGrafter"/>
</dbReference>
<evidence type="ECO:0000256" key="13">
    <source>
        <dbReference type="ARBA" id="ARBA00023075"/>
    </source>
</evidence>
<feature type="transmembrane region" description="Helical" evidence="17">
    <location>
        <begin position="302"/>
        <end position="320"/>
    </location>
</feature>
<keyword evidence="7 17" id="KW-0679">Respiratory chain</keyword>
<evidence type="ECO:0000256" key="9">
    <source>
        <dbReference type="ARBA" id="ARBA00022967"/>
    </source>
</evidence>